<keyword evidence="2" id="KW-1133">Transmembrane helix</keyword>
<dbReference type="EMBL" id="JARJCW010000086">
    <property type="protein sequence ID" value="KAJ7196050.1"/>
    <property type="molecule type" value="Genomic_DNA"/>
</dbReference>
<sequence>MPPPSLAADKNTCPWCLARLTIQCPECEDIDFQPQRQPFWHWWGVAASRQASPEPTGTLLFWPGSQPAACTCRLAKTLVGAFLLRSVARNDIFDHEVDARRRRNRPLPGGRMYYICLSSTCWGIASTMQVMVALIVCTFGGITLRVVRPARRACTPGFQPSAERHGARYTECRTSPFRAHTVRALAGAQLSQPWLAIAVHATCTFGGVTLHSRSLRTHSTPSPADRVGAGPDTFARVWSTQPKQWPRTSRQLRKGRHHRWTSMGAEGGRLDACARGDSSAVGRNVENSEEG</sequence>
<organism evidence="3 4">
    <name type="scientific">Mycena pura</name>
    <dbReference type="NCBI Taxonomy" id="153505"/>
    <lineage>
        <taxon>Eukaryota</taxon>
        <taxon>Fungi</taxon>
        <taxon>Dikarya</taxon>
        <taxon>Basidiomycota</taxon>
        <taxon>Agaricomycotina</taxon>
        <taxon>Agaricomycetes</taxon>
        <taxon>Agaricomycetidae</taxon>
        <taxon>Agaricales</taxon>
        <taxon>Marasmiineae</taxon>
        <taxon>Mycenaceae</taxon>
        <taxon>Mycena</taxon>
    </lineage>
</organism>
<evidence type="ECO:0000256" key="2">
    <source>
        <dbReference type="SAM" id="Phobius"/>
    </source>
</evidence>
<proteinExistence type="predicted"/>
<evidence type="ECO:0000256" key="1">
    <source>
        <dbReference type="SAM" id="MobiDB-lite"/>
    </source>
</evidence>
<reference evidence="3" key="1">
    <citation type="submission" date="2023-03" db="EMBL/GenBank/DDBJ databases">
        <title>Massive genome expansion in bonnet fungi (Mycena s.s.) driven by repeated elements and novel gene families across ecological guilds.</title>
        <authorList>
            <consortium name="Lawrence Berkeley National Laboratory"/>
            <person name="Harder C.B."/>
            <person name="Miyauchi S."/>
            <person name="Viragh M."/>
            <person name="Kuo A."/>
            <person name="Thoen E."/>
            <person name="Andreopoulos B."/>
            <person name="Lu D."/>
            <person name="Skrede I."/>
            <person name="Drula E."/>
            <person name="Henrissat B."/>
            <person name="Morin E."/>
            <person name="Kohler A."/>
            <person name="Barry K."/>
            <person name="LaButti K."/>
            <person name="Morin E."/>
            <person name="Salamov A."/>
            <person name="Lipzen A."/>
            <person name="Mereny Z."/>
            <person name="Hegedus B."/>
            <person name="Baldrian P."/>
            <person name="Stursova M."/>
            <person name="Weitz H."/>
            <person name="Taylor A."/>
            <person name="Grigoriev I.V."/>
            <person name="Nagy L.G."/>
            <person name="Martin F."/>
            <person name="Kauserud H."/>
        </authorList>
    </citation>
    <scope>NUCLEOTIDE SEQUENCE</scope>
    <source>
        <strain evidence="3">9144</strain>
    </source>
</reference>
<feature type="region of interest" description="Disordered" evidence="1">
    <location>
        <begin position="240"/>
        <end position="291"/>
    </location>
</feature>
<comment type="caution">
    <text evidence="3">The sequence shown here is derived from an EMBL/GenBank/DDBJ whole genome shotgun (WGS) entry which is preliminary data.</text>
</comment>
<gene>
    <name evidence="3" type="ORF">GGX14DRAFT_575144</name>
</gene>
<evidence type="ECO:0000313" key="4">
    <source>
        <dbReference type="Proteomes" id="UP001219525"/>
    </source>
</evidence>
<feature type="compositionally biased region" description="Basic residues" evidence="1">
    <location>
        <begin position="250"/>
        <end position="260"/>
    </location>
</feature>
<name>A0AAD6Y105_9AGAR</name>
<accession>A0AAD6Y105</accession>
<dbReference type="AlphaFoldDB" id="A0AAD6Y105"/>
<protein>
    <submittedName>
        <fullName evidence="3">Uncharacterized protein</fullName>
    </submittedName>
</protein>
<evidence type="ECO:0000313" key="3">
    <source>
        <dbReference type="EMBL" id="KAJ7196050.1"/>
    </source>
</evidence>
<dbReference type="Proteomes" id="UP001219525">
    <property type="component" value="Unassembled WGS sequence"/>
</dbReference>
<keyword evidence="4" id="KW-1185">Reference proteome</keyword>
<keyword evidence="2" id="KW-0812">Transmembrane</keyword>
<feature type="transmembrane region" description="Helical" evidence="2">
    <location>
        <begin position="112"/>
        <end position="142"/>
    </location>
</feature>
<keyword evidence="2" id="KW-0472">Membrane</keyword>
<feature type="compositionally biased region" description="Polar residues" evidence="1">
    <location>
        <begin position="240"/>
        <end position="249"/>
    </location>
</feature>